<sequence>MLVPTVGKPGEVAVMTAADAYEGYLKLVPEGVELRNEIAARIAMRVLTYRPGRLAAKVRCPILFCVCQTDSVAPAGPTLRYAARAPAVRSSCIPRGISPSTSTTRSSAPSPTRSRSWTSI</sequence>
<feature type="region of interest" description="Disordered" evidence="1">
    <location>
        <begin position="93"/>
        <end position="120"/>
    </location>
</feature>
<proteinExistence type="predicted"/>
<gene>
    <name evidence="2" type="ORF">BZL30_9122</name>
</gene>
<accession>A0A1V3WC45</accession>
<keyword evidence="2" id="KW-0378">Hydrolase</keyword>
<dbReference type="AlphaFoldDB" id="A0A1V3WC45"/>
<evidence type="ECO:0000313" key="2">
    <source>
        <dbReference type="EMBL" id="OOK64490.1"/>
    </source>
</evidence>
<name>A0A1V3WC45_MYCKA</name>
<dbReference type="Proteomes" id="UP000189229">
    <property type="component" value="Unassembled WGS sequence"/>
</dbReference>
<evidence type="ECO:0000256" key="1">
    <source>
        <dbReference type="SAM" id="MobiDB-lite"/>
    </source>
</evidence>
<evidence type="ECO:0000313" key="3">
    <source>
        <dbReference type="Proteomes" id="UP000189229"/>
    </source>
</evidence>
<comment type="caution">
    <text evidence="2">The sequence shown here is derived from an EMBL/GenBank/DDBJ whole genome shotgun (WGS) entry which is preliminary data.</text>
</comment>
<feature type="compositionally biased region" description="Low complexity" evidence="1">
    <location>
        <begin position="98"/>
        <end position="120"/>
    </location>
</feature>
<protein>
    <submittedName>
        <fullName evidence="2">Alpha/beta hydrolase domain protein</fullName>
        <ecNumber evidence="2">1.1.1.-</ecNumber>
    </submittedName>
</protein>
<dbReference type="EMBL" id="MVBM01000012">
    <property type="protein sequence ID" value="OOK64490.1"/>
    <property type="molecule type" value="Genomic_DNA"/>
</dbReference>
<dbReference type="GO" id="GO:0016787">
    <property type="term" value="F:hydrolase activity"/>
    <property type="evidence" value="ECO:0007669"/>
    <property type="project" value="UniProtKB-KW"/>
</dbReference>
<organism evidence="2 3">
    <name type="scientific">Mycobacterium kansasii</name>
    <dbReference type="NCBI Taxonomy" id="1768"/>
    <lineage>
        <taxon>Bacteria</taxon>
        <taxon>Bacillati</taxon>
        <taxon>Actinomycetota</taxon>
        <taxon>Actinomycetes</taxon>
        <taxon>Mycobacteriales</taxon>
        <taxon>Mycobacteriaceae</taxon>
        <taxon>Mycobacterium</taxon>
    </lineage>
</organism>
<dbReference type="EC" id="1.1.1.-" evidence="2"/>
<keyword evidence="2" id="KW-0560">Oxidoreductase</keyword>
<dbReference type="GO" id="GO:0016491">
    <property type="term" value="F:oxidoreductase activity"/>
    <property type="evidence" value="ECO:0007669"/>
    <property type="project" value="UniProtKB-KW"/>
</dbReference>
<reference evidence="2 3" key="1">
    <citation type="submission" date="2017-02" db="EMBL/GenBank/DDBJ databases">
        <title>Complete genome sequences of Mycobacterium kansasii strains isolated from rhesus macaques.</title>
        <authorList>
            <person name="Panda A."/>
            <person name="Nagaraj S."/>
            <person name="Zhao X."/>
            <person name="Tettelin H."/>
            <person name="Detolla L.J."/>
        </authorList>
    </citation>
    <scope>NUCLEOTIDE SEQUENCE [LARGE SCALE GENOMIC DNA]</scope>
    <source>
        <strain evidence="2 3">11-3813</strain>
    </source>
</reference>